<dbReference type="RefSeq" id="WP_075734825.1">
    <property type="nucleotide sequence ID" value="NZ_CP009249.1"/>
</dbReference>
<evidence type="ECO:0000313" key="2">
    <source>
        <dbReference type="Proteomes" id="UP000185491"/>
    </source>
</evidence>
<protein>
    <submittedName>
        <fullName evidence="1">Uncharacterized protein</fullName>
    </submittedName>
</protein>
<dbReference type="AlphaFoldDB" id="A0A1L7D417"/>
<gene>
    <name evidence="1" type="ORF">CPHO_08235</name>
</gene>
<keyword evidence="2" id="KW-1185">Reference proteome</keyword>
<accession>A0A1L7D417</accession>
<dbReference type="Proteomes" id="UP000185491">
    <property type="component" value="Chromosome"/>
</dbReference>
<organism evidence="1 2">
    <name type="scientific">Corynebacterium phocae</name>
    <dbReference type="NCBI Taxonomy" id="161895"/>
    <lineage>
        <taxon>Bacteria</taxon>
        <taxon>Bacillati</taxon>
        <taxon>Actinomycetota</taxon>
        <taxon>Actinomycetes</taxon>
        <taxon>Mycobacteriales</taxon>
        <taxon>Corynebacteriaceae</taxon>
        <taxon>Corynebacterium</taxon>
    </lineage>
</organism>
<evidence type="ECO:0000313" key="1">
    <source>
        <dbReference type="EMBL" id="APT92874.1"/>
    </source>
</evidence>
<name>A0A1L7D417_9CORY</name>
<dbReference type="EMBL" id="CP009249">
    <property type="protein sequence ID" value="APT92874.1"/>
    <property type="molecule type" value="Genomic_DNA"/>
</dbReference>
<dbReference type="STRING" id="161895.CPHO_08235"/>
<reference evidence="1 2" key="1">
    <citation type="submission" date="2014-08" db="EMBL/GenBank/DDBJ databases">
        <title>Complete genome sequence of Corynebacterium phocae M408/89/1(T)(=DSM 44612(T)), isolated from the common seal (Phoca vitulina).</title>
        <authorList>
            <person name="Ruckert C."/>
            <person name="Albersmeier A."/>
            <person name="Winkler A."/>
            <person name="Kalinowski J."/>
        </authorList>
    </citation>
    <scope>NUCLEOTIDE SEQUENCE [LARGE SCALE GENOMIC DNA]</scope>
    <source>
        <strain evidence="1 2">M408/89/1</strain>
    </source>
</reference>
<sequence length="115" mass="13043">MADIHAADIKNLPVVDINALDFELIESDYTYHEAIIVEMPDCPGVSEIGAQWDIDWDNDCKASLSVYSQDPSKIFRADSRSTQDWPILDHVFGSRAAWQQFLADRQAEALEELED</sequence>
<dbReference type="KEGG" id="cpho:CPHO_08235"/>
<proteinExistence type="predicted"/>